<sequence length="146" mass="16640">MKSRLEDVVRRKMRAIVKSILGVIVAVPSVFYASIGDQAHPTNTCEFMVKRDQRARTGEHVRGEVGHVDKIISYNADRKLPQNIACLRRINAEKRRLFRPLLCKTLGIHHLVSATEHETRISEVRFEDYPVTFSKNSETRAKLGSA</sequence>
<keyword evidence="1" id="KW-1133">Transmembrane helix</keyword>
<comment type="caution">
    <text evidence="2">The sequence shown here is derived from an EMBL/GenBank/DDBJ whole genome shotgun (WGS) entry which is preliminary data.</text>
</comment>
<accession>A0A7W6LN04</accession>
<reference evidence="2 3" key="1">
    <citation type="submission" date="2020-08" db="EMBL/GenBank/DDBJ databases">
        <title>Genomic Encyclopedia of Type Strains, Phase IV (KMG-IV): sequencing the most valuable type-strain genomes for metagenomic binning, comparative biology and taxonomic classification.</title>
        <authorList>
            <person name="Goeker M."/>
        </authorList>
    </citation>
    <scope>NUCLEOTIDE SEQUENCE [LARGE SCALE GENOMIC DNA]</scope>
    <source>
        <strain evidence="2 3">DSM 29514</strain>
    </source>
</reference>
<dbReference type="RefSeq" id="WP_183898123.1">
    <property type="nucleotide sequence ID" value="NZ_JACIEC010000022.1"/>
</dbReference>
<proteinExistence type="predicted"/>
<dbReference type="AlphaFoldDB" id="A0A7W6LN04"/>
<evidence type="ECO:0000313" key="3">
    <source>
        <dbReference type="Proteomes" id="UP000519897"/>
    </source>
</evidence>
<feature type="transmembrane region" description="Helical" evidence="1">
    <location>
        <begin position="15"/>
        <end position="35"/>
    </location>
</feature>
<name>A0A7W6LN04_9HYPH</name>
<organism evidence="2 3">
    <name type="scientific">Rhizobium rhizoryzae</name>
    <dbReference type="NCBI Taxonomy" id="451876"/>
    <lineage>
        <taxon>Bacteria</taxon>
        <taxon>Pseudomonadati</taxon>
        <taxon>Pseudomonadota</taxon>
        <taxon>Alphaproteobacteria</taxon>
        <taxon>Hyphomicrobiales</taxon>
        <taxon>Rhizobiaceae</taxon>
        <taxon>Rhizobium/Agrobacterium group</taxon>
        <taxon>Rhizobium</taxon>
    </lineage>
</organism>
<dbReference type="EMBL" id="JACIEC010000022">
    <property type="protein sequence ID" value="MBB4146197.1"/>
    <property type="molecule type" value="Genomic_DNA"/>
</dbReference>
<keyword evidence="1" id="KW-0812">Transmembrane</keyword>
<evidence type="ECO:0000256" key="1">
    <source>
        <dbReference type="SAM" id="Phobius"/>
    </source>
</evidence>
<keyword evidence="3" id="KW-1185">Reference proteome</keyword>
<evidence type="ECO:0000313" key="2">
    <source>
        <dbReference type="EMBL" id="MBB4146197.1"/>
    </source>
</evidence>
<gene>
    <name evidence="2" type="ORF">GGQ72_004767</name>
</gene>
<keyword evidence="1" id="KW-0472">Membrane</keyword>
<dbReference type="Proteomes" id="UP000519897">
    <property type="component" value="Unassembled WGS sequence"/>
</dbReference>
<protein>
    <submittedName>
        <fullName evidence="2">Uncharacterized protein</fullName>
    </submittedName>
</protein>